<dbReference type="AlphaFoldDB" id="A0AAU8LWS0"/>
<evidence type="ECO:0000256" key="7">
    <source>
        <dbReference type="ARBA" id="ARBA00051538"/>
    </source>
</evidence>
<evidence type="ECO:0000256" key="1">
    <source>
        <dbReference type="ARBA" id="ARBA00004496"/>
    </source>
</evidence>
<keyword evidence="2 15" id="KW-0963">Cytoplasm</keyword>
<dbReference type="SUPFAM" id="SSF55729">
    <property type="entry name" value="Acyl-CoA N-acyltransferases (Nat)"/>
    <property type="match status" value="1"/>
</dbReference>
<evidence type="ECO:0000256" key="14">
    <source>
        <dbReference type="ARBA" id="ARBA00083640"/>
    </source>
</evidence>
<dbReference type="NCBIfam" id="TIGR00667">
    <property type="entry name" value="aat"/>
    <property type="match status" value="1"/>
</dbReference>
<proteinExistence type="inferred from homology"/>
<dbReference type="Gene3D" id="3.40.630.70">
    <property type="entry name" value="Leucyl/phenylalanyl-tRNA-protein transferase, C-terminal domain"/>
    <property type="match status" value="1"/>
</dbReference>
<dbReference type="KEGG" id="eaj:Q3M24_01560"/>
<dbReference type="Gene3D" id="3.30.70.3550">
    <property type="entry name" value="Leucyl/phenylalanyl-tRNA-protein transferase, N-terminal domain"/>
    <property type="match status" value="1"/>
</dbReference>
<evidence type="ECO:0000256" key="12">
    <source>
        <dbReference type="ARBA" id="ARBA00077136"/>
    </source>
</evidence>
<evidence type="ECO:0000313" key="16">
    <source>
        <dbReference type="EMBL" id="XCN73465.1"/>
    </source>
</evidence>
<evidence type="ECO:0000256" key="8">
    <source>
        <dbReference type="ARBA" id="ARBA00054043"/>
    </source>
</evidence>
<comment type="catalytic activity">
    <reaction evidence="5 15">
        <text>L-phenylalanyl-tRNA(Phe) + an N-terminal L-alpha-aminoacyl-[protein] = an N-terminal L-phenylalanyl-L-alpha-aminoacyl-[protein] + tRNA(Phe)</text>
        <dbReference type="Rhea" id="RHEA:43632"/>
        <dbReference type="Rhea" id="RHEA-COMP:9668"/>
        <dbReference type="Rhea" id="RHEA-COMP:9699"/>
        <dbReference type="Rhea" id="RHEA-COMP:10636"/>
        <dbReference type="Rhea" id="RHEA-COMP:10637"/>
        <dbReference type="ChEBI" id="CHEBI:78442"/>
        <dbReference type="ChEBI" id="CHEBI:78531"/>
        <dbReference type="ChEBI" id="CHEBI:78597"/>
        <dbReference type="ChEBI" id="CHEBI:83561"/>
        <dbReference type="EC" id="2.3.2.6"/>
    </reaction>
</comment>
<dbReference type="InterPro" id="IPR042221">
    <property type="entry name" value="Leu/Phe-tRNA_Trfase_N"/>
</dbReference>
<dbReference type="EMBL" id="CP159373">
    <property type="protein sequence ID" value="XCN73465.1"/>
    <property type="molecule type" value="Genomic_DNA"/>
</dbReference>
<dbReference type="HAMAP" id="MF_00688">
    <property type="entry name" value="Leu_Phe_trans"/>
    <property type="match status" value="1"/>
</dbReference>
<dbReference type="InterPro" id="IPR016181">
    <property type="entry name" value="Acyl_CoA_acyltransferase"/>
</dbReference>
<evidence type="ECO:0000256" key="10">
    <source>
        <dbReference type="ARBA" id="ARBA00066767"/>
    </source>
</evidence>
<evidence type="ECO:0000256" key="13">
    <source>
        <dbReference type="ARBA" id="ARBA00077165"/>
    </source>
</evidence>
<gene>
    <name evidence="15 16" type="primary">aat</name>
    <name evidence="16" type="ORF">Q3M24_01560</name>
</gene>
<comment type="catalytic activity">
    <reaction evidence="6 15">
        <text>N-terminal L-arginyl-[protein] + L-leucyl-tRNA(Leu) = N-terminal L-leucyl-L-arginyl-[protein] + tRNA(Leu) + H(+)</text>
        <dbReference type="Rhea" id="RHEA:50416"/>
        <dbReference type="Rhea" id="RHEA-COMP:9613"/>
        <dbReference type="Rhea" id="RHEA-COMP:9622"/>
        <dbReference type="Rhea" id="RHEA-COMP:12672"/>
        <dbReference type="Rhea" id="RHEA-COMP:12673"/>
        <dbReference type="ChEBI" id="CHEBI:15378"/>
        <dbReference type="ChEBI" id="CHEBI:64719"/>
        <dbReference type="ChEBI" id="CHEBI:78442"/>
        <dbReference type="ChEBI" id="CHEBI:78494"/>
        <dbReference type="ChEBI" id="CHEBI:133044"/>
        <dbReference type="EC" id="2.3.2.6"/>
    </reaction>
</comment>
<evidence type="ECO:0000256" key="6">
    <source>
        <dbReference type="ARBA" id="ARBA00050652"/>
    </source>
</evidence>
<sequence length="232" mass="26718">MPVFRLPQEIVFPDPQLAEPDGLLAVGGDLSPGRIIAAYHQGIFPWYSDNEPILWWSPVPRLVLLPEEFHLPKRLARTLRKNIFEVRADTAFAQVISSCATVRQEAGEGTWITKDMQEAYVQLHNLGFAHSLETWFEGELVGGLYGICLDRFFFGESMFSRRNDASKVALATFMQNAEHLNIRAIDCQMTTKHMLRFGSRERNREEFDELLEQFIQQIRPQAPWRLLGQDKP</sequence>
<comment type="function">
    <text evidence="8 15">Functions in the N-end rule pathway of protein degradation where it conjugates Leu, Phe and, less efficiently, Met from aminoacyl-tRNAs to the N-termini of proteins containing an N-terminal arginine or lysine.</text>
</comment>
<evidence type="ECO:0000256" key="9">
    <source>
        <dbReference type="ARBA" id="ARBA00061535"/>
    </source>
</evidence>
<dbReference type="InterPro" id="IPR042203">
    <property type="entry name" value="Leu/Phe-tRNA_Trfase_C"/>
</dbReference>
<dbReference type="PANTHER" id="PTHR30098">
    <property type="entry name" value="LEUCYL/PHENYLALANYL-TRNA--PROTEIN TRANSFERASE"/>
    <property type="match status" value="1"/>
</dbReference>
<comment type="catalytic activity">
    <reaction evidence="7 15">
        <text>N-terminal L-lysyl-[protein] + L-leucyl-tRNA(Leu) = N-terminal L-leucyl-L-lysyl-[protein] + tRNA(Leu) + H(+)</text>
        <dbReference type="Rhea" id="RHEA:12340"/>
        <dbReference type="Rhea" id="RHEA-COMP:9613"/>
        <dbReference type="Rhea" id="RHEA-COMP:9622"/>
        <dbReference type="Rhea" id="RHEA-COMP:12670"/>
        <dbReference type="Rhea" id="RHEA-COMP:12671"/>
        <dbReference type="ChEBI" id="CHEBI:15378"/>
        <dbReference type="ChEBI" id="CHEBI:65249"/>
        <dbReference type="ChEBI" id="CHEBI:78442"/>
        <dbReference type="ChEBI" id="CHEBI:78494"/>
        <dbReference type="ChEBI" id="CHEBI:133043"/>
        <dbReference type="EC" id="2.3.2.6"/>
    </reaction>
</comment>
<evidence type="ECO:0000256" key="4">
    <source>
        <dbReference type="ARBA" id="ARBA00023315"/>
    </source>
</evidence>
<accession>A0AAU8LWS0</accession>
<comment type="subcellular location">
    <subcellularLocation>
        <location evidence="1 15">Cytoplasm</location>
    </subcellularLocation>
</comment>
<dbReference type="GO" id="GO:0005737">
    <property type="term" value="C:cytoplasm"/>
    <property type="evidence" value="ECO:0007669"/>
    <property type="project" value="UniProtKB-SubCell"/>
</dbReference>
<dbReference type="GO" id="GO:0030163">
    <property type="term" value="P:protein catabolic process"/>
    <property type="evidence" value="ECO:0007669"/>
    <property type="project" value="UniProtKB-UniRule"/>
</dbReference>
<reference evidence="16" key="2">
    <citation type="submission" date="2024-06" db="EMBL/GenBank/DDBJ databases">
        <authorList>
            <person name="Plum-Jensen L.E."/>
            <person name="Schramm A."/>
            <person name="Marshall I.P.G."/>
        </authorList>
    </citation>
    <scope>NUCLEOTIDE SEQUENCE</scope>
    <source>
        <strain evidence="16">Rat1</strain>
    </source>
</reference>
<organism evidence="16">
    <name type="scientific">Candidatus Electrothrix aestuarii</name>
    <dbReference type="NCBI Taxonomy" id="3062594"/>
    <lineage>
        <taxon>Bacteria</taxon>
        <taxon>Pseudomonadati</taxon>
        <taxon>Thermodesulfobacteriota</taxon>
        <taxon>Desulfobulbia</taxon>
        <taxon>Desulfobulbales</taxon>
        <taxon>Desulfobulbaceae</taxon>
        <taxon>Candidatus Electrothrix</taxon>
    </lineage>
</organism>
<dbReference type="InterPro" id="IPR004616">
    <property type="entry name" value="Leu/Phe-tRNA_Trfase"/>
</dbReference>
<dbReference type="EC" id="2.3.2.6" evidence="10 15"/>
<dbReference type="FunFam" id="3.30.70.3550:FF:000001">
    <property type="entry name" value="Leucyl/phenylalanyl-tRNA--protein transferase"/>
    <property type="match status" value="1"/>
</dbReference>
<reference evidence="16" key="1">
    <citation type="journal article" date="2024" name="Syst. Appl. Microbiol.">
        <title>First single-strain enrichments of Electrothrix cable bacteria, description of E. aestuarii sp. nov. and E. rattekaaiensis sp. nov., and proposal of a cable bacteria taxonomy following the rules of the SeqCode.</title>
        <authorList>
            <person name="Plum-Jensen L.E."/>
            <person name="Schramm A."/>
            <person name="Marshall I.P.G."/>
        </authorList>
    </citation>
    <scope>NUCLEOTIDE SEQUENCE</scope>
    <source>
        <strain evidence="16">Rat1</strain>
    </source>
</reference>
<dbReference type="GO" id="GO:0008914">
    <property type="term" value="F:leucyl-tRNA--protein transferase activity"/>
    <property type="evidence" value="ECO:0007669"/>
    <property type="project" value="UniProtKB-UniRule"/>
</dbReference>
<evidence type="ECO:0000256" key="5">
    <source>
        <dbReference type="ARBA" id="ARBA00050607"/>
    </source>
</evidence>
<evidence type="ECO:0000256" key="3">
    <source>
        <dbReference type="ARBA" id="ARBA00022679"/>
    </source>
</evidence>
<evidence type="ECO:0000256" key="11">
    <source>
        <dbReference type="ARBA" id="ARBA00074372"/>
    </source>
</evidence>
<evidence type="ECO:0000256" key="15">
    <source>
        <dbReference type="HAMAP-Rule" id="MF_00688"/>
    </source>
</evidence>
<dbReference type="Pfam" id="PF03588">
    <property type="entry name" value="Leu_Phe_trans"/>
    <property type="match status" value="1"/>
</dbReference>
<comment type="similarity">
    <text evidence="9 15">Belongs to the L/F-transferase family.</text>
</comment>
<name>A0AAU8LWS0_9BACT</name>
<protein>
    <recommendedName>
        <fullName evidence="11 15">Leucyl/phenylalanyl-tRNA--protein transferase</fullName>
        <ecNumber evidence="10 15">2.3.2.6</ecNumber>
    </recommendedName>
    <alternativeName>
        <fullName evidence="12 15">L/F-transferase</fullName>
    </alternativeName>
    <alternativeName>
        <fullName evidence="13 15">Leucyltransferase</fullName>
    </alternativeName>
    <alternativeName>
        <fullName evidence="14 15">Phenyalanyltransferase</fullName>
    </alternativeName>
</protein>
<keyword evidence="4 15" id="KW-0012">Acyltransferase</keyword>
<evidence type="ECO:0000256" key="2">
    <source>
        <dbReference type="ARBA" id="ARBA00022490"/>
    </source>
</evidence>
<keyword evidence="3 15" id="KW-0808">Transferase</keyword>
<dbReference type="PANTHER" id="PTHR30098:SF2">
    <property type="entry name" value="LEUCYL_PHENYLALANYL-TRNA--PROTEIN TRANSFERASE"/>
    <property type="match status" value="1"/>
</dbReference>